<accession>A0A7D9CY87</accession>
<evidence type="ECO:0000313" key="5">
    <source>
        <dbReference type="EMBL" id="KAF6006370.1"/>
    </source>
</evidence>
<dbReference type="GO" id="GO:0042393">
    <property type="term" value="F:histone binding"/>
    <property type="evidence" value="ECO:0007669"/>
    <property type="project" value="TreeGrafter"/>
</dbReference>
<dbReference type="InterPro" id="IPR019544">
    <property type="entry name" value="Tetratricopeptide_SHNi-TPR_dom"/>
</dbReference>
<keyword evidence="2" id="KW-0802">TPR repeat</keyword>
<keyword evidence="1" id="KW-0677">Repeat</keyword>
<evidence type="ECO:0000313" key="7">
    <source>
        <dbReference type="Proteomes" id="UP000478008"/>
    </source>
</evidence>
<feature type="compositionally biased region" description="Basic and acidic residues" evidence="3">
    <location>
        <begin position="80"/>
        <end position="104"/>
    </location>
</feature>
<dbReference type="EMBL" id="JABCYN010000053">
    <property type="protein sequence ID" value="KAF6006370.1"/>
    <property type="molecule type" value="Genomic_DNA"/>
</dbReference>
<dbReference type="SUPFAM" id="SSF48452">
    <property type="entry name" value="TPR-like"/>
    <property type="match status" value="1"/>
</dbReference>
<feature type="compositionally biased region" description="Acidic residues" evidence="3">
    <location>
        <begin position="119"/>
        <end position="129"/>
    </location>
</feature>
<dbReference type="EMBL" id="CABFWN010000003">
    <property type="protein sequence ID" value="VUG18113.1"/>
    <property type="molecule type" value="Genomic_DNA"/>
</dbReference>
<feature type="compositionally biased region" description="Basic residues" evidence="3">
    <location>
        <begin position="387"/>
        <end position="407"/>
    </location>
</feature>
<feature type="compositionally biased region" description="Polar residues" evidence="3">
    <location>
        <begin position="363"/>
        <end position="375"/>
    </location>
</feature>
<dbReference type="GO" id="GO:0005654">
    <property type="term" value="C:nucleoplasm"/>
    <property type="evidence" value="ECO:0007669"/>
    <property type="project" value="TreeGrafter"/>
</dbReference>
<gene>
    <name evidence="6" type="ORF">DEBR0S3_02586G</name>
    <name evidence="5" type="ORF">HII12_005115</name>
</gene>
<dbReference type="InterPro" id="IPR011990">
    <property type="entry name" value="TPR-like_helical_dom_sf"/>
</dbReference>
<organism evidence="6 7">
    <name type="scientific">Dekkera bruxellensis</name>
    <name type="common">Brettanomyces custersii</name>
    <dbReference type="NCBI Taxonomy" id="5007"/>
    <lineage>
        <taxon>Eukaryota</taxon>
        <taxon>Fungi</taxon>
        <taxon>Dikarya</taxon>
        <taxon>Ascomycota</taxon>
        <taxon>Saccharomycotina</taxon>
        <taxon>Pichiomycetes</taxon>
        <taxon>Pichiales</taxon>
        <taxon>Pichiaceae</taxon>
        <taxon>Brettanomyces</taxon>
    </lineage>
</organism>
<evidence type="ECO:0000259" key="4">
    <source>
        <dbReference type="Pfam" id="PF10516"/>
    </source>
</evidence>
<evidence type="ECO:0000313" key="6">
    <source>
        <dbReference type="EMBL" id="VUG18113.1"/>
    </source>
</evidence>
<name>A0A7D9CY87_DEKBR</name>
<feature type="region of interest" description="Disordered" evidence="3">
    <location>
        <begin position="358"/>
        <end position="407"/>
    </location>
</feature>
<evidence type="ECO:0000313" key="8">
    <source>
        <dbReference type="Proteomes" id="UP000568158"/>
    </source>
</evidence>
<dbReference type="PANTHER" id="PTHR15081">
    <property type="entry name" value="NUCLEAR AUTOANTIGENIC SPERM PROTEIN NASP -RELATED"/>
    <property type="match status" value="1"/>
</dbReference>
<feature type="domain" description="Tetratricopeptide SHNi-TPR" evidence="4">
    <location>
        <begin position="232"/>
        <end position="268"/>
    </location>
</feature>
<dbReference type="Proteomes" id="UP000568158">
    <property type="component" value="Unassembled WGS sequence"/>
</dbReference>
<dbReference type="PANTHER" id="PTHR15081:SF1">
    <property type="entry name" value="NUCLEAR AUTOANTIGENIC SPERM PROTEIN"/>
    <property type="match status" value="1"/>
</dbReference>
<reference evidence="6 7" key="1">
    <citation type="submission" date="2019-07" db="EMBL/GenBank/DDBJ databases">
        <authorList>
            <person name="Friedrich A."/>
            <person name="Schacherer J."/>
        </authorList>
    </citation>
    <scope>NUCLEOTIDE SEQUENCE [LARGE SCALE GENOMIC DNA]</scope>
</reference>
<evidence type="ECO:0000256" key="2">
    <source>
        <dbReference type="ARBA" id="ARBA00022803"/>
    </source>
</evidence>
<dbReference type="AlphaFoldDB" id="A0A7D9CY87"/>
<sequence length="407" mass="45642">MSDTKYSAEITKVLNEGARAMAAKQYEQAVELYSEACELNNLDIDEDDPDLLYLYGWSLFENAVASSDVLGKKAADEKLEETKKDVEGGNNEKDGTDGDGSEKEEIGEDGGMMQFNDILAEDEDEEEEAVQQKEQEETAKESDNEHELNQDESKNTNNLEKEGDDEENSTQQSDFEIAWDILDLTRTILEKKIRNLSKESKEKLVVPYLKSDKDDDELKGKPKIIRLKKKLADVYALLGDISLETDNFAQAGSDLNSMIKLRKELFPFASGSLTEGFYKLSLALEFSDLGGSIDAMKQALKTIKKRQSQGEHIDKDLIQEMRQRLYDLEKGNKKIKAEKDIIMKGILGELSTAKKPNEPALATKQSSSSLNTKQKAQPLVHDLTSLVHKRRSNSSRAGSSKRKHSSQ</sequence>
<dbReference type="Pfam" id="PF10516">
    <property type="entry name" value="SHNi-TPR"/>
    <property type="match status" value="1"/>
</dbReference>
<keyword evidence="7" id="KW-1185">Reference proteome</keyword>
<feature type="compositionally biased region" description="Basic and acidic residues" evidence="3">
    <location>
        <begin position="130"/>
        <end position="154"/>
    </location>
</feature>
<feature type="region of interest" description="Disordered" evidence="3">
    <location>
        <begin position="80"/>
        <end position="172"/>
    </location>
</feature>
<evidence type="ECO:0000256" key="1">
    <source>
        <dbReference type="ARBA" id="ARBA00022737"/>
    </source>
</evidence>
<evidence type="ECO:0000256" key="3">
    <source>
        <dbReference type="SAM" id="MobiDB-lite"/>
    </source>
</evidence>
<dbReference type="GO" id="GO:0034080">
    <property type="term" value="P:CENP-A containing chromatin assembly"/>
    <property type="evidence" value="ECO:0007669"/>
    <property type="project" value="TreeGrafter"/>
</dbReference>
<dbReference type="GO" id="GO:0006335">
    <property type="term" value="P:DNA replication-dependent chromatin assembly"/>
    <property type="evidence" value="ECO:0007669"/>
    <property type="project" value="TreeGrafter"/>
</dbReference>
<dbReference type="Proteomes" id="UP000478008">
    <property type="component" value="Unassembled WGS sequence"/>
</dbReference>
<dbReference type="Gene3D" id="1.25.40.10">
    <property type="entry name" value="Tetratricopeptide repeat domain"/>
    <property type="match status" value="1"/>
</dbReference>
<dbReference type="InterPro" id="IPR051730">
    <property type="entry name" value="NASP-like"/>
</dbReference>
<proteinExistence type="predicted"/>
<reference evidence="5 8" key="2">
    <citation type="journal article" date="2020" name="Appl. Microbiol. Biotechnol.">
        <title>Targeted gene deletion in Brettanomyces bruxellensis with an expression-free CRISPR-Cas9 system.</title>
        <authorList>
            <person name="Varela C."/>
            <person name="Bartel C."/>
            <person name="Onetto C."/>
            <person name="Borneman A."/>
        </authorList>
    </citation>
    <scope>NUCLEOTIDE SEQUENCE [LARGE SCALE GENOMIC DNA]</scope>
    <source>
        <strain evidence="5 8">AWRI1613</strain>
    </source>
</reference>
<protein>
    <submittedName>
        <fullName evidence="6">DEBR0S3_02586g1_1</fullName>
    </submittedName>
</protein>